<evidence type="ECO:0000313" key="1">
    <source>
        <dbReference type="EMBL" id="QAA33149.1"/>
    </source>
</evidence>
<dbReference type="InterPro" id="IPR027417">
    <property type="entry name" value="P-loop_NTPase"/>
</dbReference>
<dbReference type="AlphaFoldDB" id="A0A3R5UGF1"/>
<protein>
    <submittedName>
        <fullName evidence="1">ATPase</fullName>
    </submittedName>
</protein>
<dbReference type="Gene3D" id="3.40.50.300">
    <property type="entry name" value="P-loop containing nucleotide triphosphate hydrolases"/>
    <property type="match status" value="1"/>
</dbReference>
<sequence>MKKYLMLIGSPPACGKTFVSTEIAKKLPNPVYLDKDTIIPLSKMIYRAANEPYNRDSAFFKEYVRNAEYEAIMDVAFESLQFNSHVMVNAPFAKEFRDETYISRLKDKLKTYDAELVQVWVHCDIDVCHQRMIERNSDRDTWKLNNWDEYVRGQDFSTPEVEGIHIIDNSGSDSVRNDIEKLIKIL</sequence>
<accession>A0A3R5UGF1</accession>
<evidence type="ECO:0000313" key="2">
    <source>
        <dbReference type="Proteomes" id="UP000286268"/>
    </source>
</evidence>
<gene>
    <name evidence="1" type="ORF">C1I91_16735</name>
</gene>
<proteinExistence type="predicted"/>
<organism evidence="1 2">
    <name type="scientific">Clostridium manihotivorum</name>
    <dbReference type="NCBI Taxonomy" id="2320868"/>
    <lineage>
        <taxon>Bacteria</taxon>
        <taxon>Bacillati</taxon>
        <taxon>Bacillota</taxon>
        <taxon>Clostridia</taxon>
        <taxon>Eubacteriales</taxon>
        <taxon>Clostridiaceae</taxon>
        <taxon>Clostridium</taxon>
    </lineage>
</organism>
<dbReference type="OrthoDB" id="198115at2"/>
<dbReference type="RefSeq" id="WP_128213877.1">
    <property type="nucleotide sequence ID" value="NZ_CP025746.1"/>
</dbReference>
<reference evidence="1 2" key="1">
    <citation type="submission" date="2018-01" db="EMBL/GenBank/DDBJ databases">
        <title>Genome Sequencing and Assembly of Anaerobacter polyendosporus strain CT4.</title>
        <authorList>
            <person name="Tachaapaikoon C."/>
            <person name="Sutheeworapong S."/>
            <person name="Jenjaroenpun P."/>
            <person name="Wongsurawat T."/>
            <person name="Nookeaw I."/>
            <person name="Cheawchanlertfa P."/>
            <person name="Kosugi A."/>
            <person name="Cheevadhanarak S."/>
            <person name="Ratanakhanokchai K."/>
        </authorList>
    </citation>
    <scope>NUCLEOTIDE SEQUENCE [LARGE SCALE GENOMIC DNA]</scope>
    <source>
        <strain evidence="1 2">CT4</strain>
    </source>
</reference>
<dbReference type="SUPFAM" id="SSF52540">
    <property type="entry name" value="P-loop containing nucleoside triphosphate hydrolases"/>
    <property type="match status" value="1"/>
</dbReference>
<dbReference type="Pfam" id="PF13671">
    <property type="entry name" value="AAA_33"/>
    <property type="match status" value="1"/>
</dbReference>
<name>A0A3R5UGF1_9CLOT</name>
<keyword evidence="2" id="KW-1185">Reference proteome</keyword>
<dbReference type="KEGG" id="cmah:C1I91_16735"/>
<dbReference type="Proteomes" id="UP000286268">
    <property type="component" value="Chromosome"/>
</dbReference>
<dbReference type="EMBL" id="CP025746">
    <property type="protein sequence ID" value="QAA33149.1"/>
    <property type="molecule type" value="Genomic_DNA"/>
</dbReference>